<proteinExistence type="inferred from homology"/>
<organism evidence="6 7">
    <name type="scientific">Neolamprologus brichardi</name>
    <name type="common">Fairy cichlid</name>
    <name type="synonym">Lamprologus brichardi</name>
    <dbReference type="NCBI Taxonomy" id="32507"/>
    <lineage>
        <taxon>Eukaryota</taxon>
        <taxon>Metazoa</taxon>
        <taxon>Chordata</taxon>
        <taxon>Craniata</taxon>
        <taxon>Vertebrata</taxon>
        <taxon>Euteleostomi</taxon>
        <taxon>Actinopterygii</taxon>
        <taxon>Neopterygii</taxon>
        <taxon>Teleostei</taxon>
        <taxon>Neoteleostei</taxon>
        <taxon>Acanthomorphata</taxon>
        <taxon>Ovalentaria</taxon>
        <taxon>Cichlomorphae</taxon>
        <taxon>Cichliformes</taxon>
        <taxon>Cichlidae</taxon>
        <taxon>African cichlids</taxon>
        <taxon>Pseudocrenilabrinae</taxon>
        <taxon>Lamprologini</taxon>
        <taxon>Neolamprologus</taxon>
    </lineage>
</organism>
<dbReference type="PANTHER" id="PTHR32341:SF10">
    <property type="entry name" value="INTERFERON-INDUCIBLE GTPASE 5"/>
    <property type="match status" value="1"/>
</dbReference>
<evidence type="ECO:0000256" key="2">
    <source>
        <dbReference type="ARBA" id="ARBA00022741"/>
    </source>
</evidence>
<name>A0A3Q4I586_NEOBR</name>
<dbReference type="PROSITE" id="PS51716">
    <property type="entry name" value="G_IRG"/>
    <property type="match status" value="2"/>
</dbReference>
<keyword evidence="3" id="KW-0378">Hydrolase</keyword>
<reference evidence="6" key="2">
    <citation type="submission" date="2025-09" db="UniProtKB">
        <authorList>
            <consortium name="Ensembl"/>
        </authorList>
    </citation>
    <scope>IDENTIFICATION</scope>
</reference>
<dbReference type="PANTHER" id="PTHR32341">
    <property type="entry name" value="INTERFERON-INDUCIBLE GTPASE"/>
    <property type="match status" value="1"/>
</dbReference>
<dbReference type="Gene3D" id="3.40.50.300">
    <property type="entry name" value="P-loop containing nucleotide triphosphate hydrolases"/>
    <property type="match status" value="2"/>
</dbReference>
<dbReference type="Pfam" id="PF05049">
    <property type="entry name" value="IIGP"/>
    <property type="match status" value="2"/>
</dbReference>
<dbReference type="InterPro" id="IPR030385">
    <property type="entry name" value="G_IRG_dom"/>
</dbReference>
<feature type="domain" description="IRG-type G" evidence="5">
    <location>
        <begin position="35"/>
        <end position="213"/>
    </location>
</feature>
<evidence type="ECO:0000256" key="4">
    <source>
        <dbReference type="ARBA" id="ARBA00023134"/>
    </source>
</evidence>
<dbReference type="GO" id="GO:0016020">
    <property type="term" value="C:membrane"/>
    <property type="evidence" value="ECO:0007669"/>
    <property type="project" value="InterPro"/>
</dbReference>
<dbReference type="OMA" id="NCFESPQ"/>
<keyword evidence="7" id="KW-1185">Reference proteome</keyword>
<keyword evidence="2" id="KW-0547">Nucleotide-binding</keyword>
<sequence length="456" mass="51923">VLGIGLPGWIPPCVQVVCVPLTLYVGSVTLEPWKIPLNIAITGESGSGKSTFVNAFRGIGEGHKEAAPTGAQESSKDPIPYFHPDYPNVKLWDLPGIGTMKLRAARYLERVKFKSFDFFIVISDTGFRENDVKLAQEIRRMKKKFYFVRSKIDNDIRAAERKVDFSTERTLEKIKDTTVKGEFFFSSPQVFLLSNFEPHLYEFPTLQETLGRELPAHKRDTLLYVMSNTSLEIIEKKKEAFQSEIKLYAGLSGTVAAVPVPGLSVLFKTHLEEKKKINIAITGESGSGKSTFVNAFRGISDGDERAAPTGVIESSKDLIPYFHPEHPNVKLWDLPGIGTIEFPAVKYLELVKFERFDFFIIISDTGFRENDVKLAQEIQKMKKKFYFVRSKIDNDIQAAKRKRYFNNEEYLAQLRVNCFESPQVFLVSSFESHLYDFSLLQQTFERDLPELLLAEH</sequence>
<dbReference type="InterPro" id="IPR027417">
    <property type="entry name" value="P-loop_NTPase"/>
</dbReference>
<dbReference type="SUPFAM" id="SSF52540">
    <property type="entry name" value="P-loop containing nucleoside triphosphate hydrolases"/>
    <property type="match status" value="2"/>
</dbReference>
<dbReference type="Ensembl" id="ENSNBRT00000029723.1">
    <property type="protein sequence ID" value="ENSNBRP00000028968.1"/>
    <property type="gene ID" value="ENSNBRG00000022072.1"/>
</dbReference>
<protein>
    <recommendedName>
        <fullName evidence="5">IRG-type G domain-containing protein</fullName>
    </recommendedName>
</protein>
<reference evidence="6" key="1">
    <citation type="submission" date="2025-08" db="UniProtKB">
        <authorList>
            <consortium name="Ensembl"/>
        </authorList>
    </citation>
    <scope>IDENTIFICATION</scope>
</reference>
<accession>A0A3Q4I586</accession>
<dbReference type="GO" id="GO:0005525">
    <property type="term" value="F:GTP binding"/>
    <property type="evidence" value="ECO:0007669"/>
    <property type="project" value="UniProtKB-KW"/>
</dbReference>
<evidence type="ECO:0000259" key="5">
    <source>
        <dbReference type="PROSITE" id="PS51716"/>
    </source>
</evidence>
<evidence type="ECO:0000256" key="1">
    <source>
        <dbReference type="ARBA" id="ARBA00005429"/>
    </source>
</evidence>
<dbReference type="GeneTree" id="ENSGT00950000183007"/>
<dbReference type="FunFam" id="3.40.50.300:FF:000541">
    <property type="entry name" value="Immunity related GTPase M"/>
    <property type="match status" value="2"/>
</dbReference>
<evidence type="ECO:0000313" key="7">
    <source>
        <dbReference type="Proteomes" id="UP000261580"/>
    </source>
</evidence>
<comment type="similarity">
    <text evidence="1">Belongs to the TRAFAC class dynamin-like GTPase superfamily. IRG family.</text>
</comment>
<dbReference type="Proteomes" id="UP000261580">
    <property type="component" value="Unassembled WGS sequence"/>
</dbReference>
<dbReference type="STRING" id="32507.ENSNBRP00000028968"/>
<dbReference type="GO" id="GO:0016787">
    <property type="term" value="F:hydrolase activity"/>
    <property type="evidence" value="ECO:0007669"/>
    <property type="project" value="UniProtKB-KW"/>
</dbReference>
<evidence type="ECO:0000256" key="3">
    <source>
        <dbReference type="ARBA" id="ARBA00022801"/>
    </source>
</evidence>
<evidence type="ECO:0000313" key="6">
    <source>
        <dbReference type="Ensembl" id="ENSNBRP00000028968.1"/>
    </source>
</evidence>
<dbReference type="InterPro" id="IPR007743">
    <property type="entry name" value="Immunity-related_GTPase-like"/>
</dbReference>
<dbReference type="AlphaFoldDB" id="A0A3Q4I586"/>
<keyword evidence="4" id="KW-0342">GTP-binding</keyword>
<feature type="domain" description="IRG-type G" evidence="5">
    <location>
        <begin position="275"/>
        <end position="447"/>
    </location>
</feature>
<dbReference type="InterPro" id="IPR051515">
    <property type="entry name" value="IRG"/>
</dbReference>